<dbReference type="Pfam" id="PF13899">
    <property type="entry name" value="Thioredoxin_7"/>
    <property type="match status" value="1"/>
</dbReference>
<dbReference type="Proteomes" id="UP000319732">
    <property type="component" value="Unassembled WGS sequence"/>
</dbReference>
<evidence type="ECO:0000256" key="7">
    <source>
        <dbReference type="SAM" id="Phobius"/>
    </source>
</evidence>
<evidence type="ECO:0000256" key="4">
    <source>
        <dbReference type="ARBA" id="ARBA00022748"/>
    </source>
</evidence>
<feature type="domain" description="Thioredoxin" evidence="9">
    <location>
        <begin position="462"/>
        <end position="595"/>
    </location>
</feature>
<keyword evidence="8" id="KW-0732">Signal</keyword>
<feature type="signal peptide" evidence="8">
    <location>
        <begin position="1"/>
        <end position="28"/>
    </location>
</feature>
<evidence type="ECO:0000256" key="1">
    <source>
        <dbReference type="ARBA" id="ARBA00004651"/>
    </source>
</evidence>
<dbReference type="PANTHER" id="PTHR32234">
    <property type="entry name" value="THIOL:DISULFIDE INTERCHANGE PROTEIN DSBD"/>
    <property type="match status" value="1"/>
</dbReference>
<comment type="subcellular location">
    <subcellularLocation>
        <location evidence="1">Cell membrane</location>
        <topology evidence="1">Multi-pass membrane protein</topology>
    </subcellularLocation>
</comment>
<dbReference type="InterPro" id="IPR013766">
    <property type="entry name" value="Thioredoxin_domain"/>
</dbReference>
<evidence type="ECO:0000256" key="8">
    <source>
        <dbReference type="SAM" id="SignalP"/>
    </source>
</evidence>
<proteinExistence type="predicted"/>
<dbReference type="GO" id="GO:0005886">
    <property type="term" value="C:plasma membrane"/>
    <property type="evidence" value="ECO:0007669"/>
    <property type="project" value="UniProtKB-SubCell"/>
</dbReference>
<feature type="transmembrane region" description="Helical" evidence="7">
    <location>
        <begin position="423"/>
        <end position="441"/>
    </location>
</feature>
<organism evidence="10 11">
    <name type="scientific">Exilibacterium tricleocarpae</name>
    <dbReference type="NCBI Taxonomy" id="2591008"/>
    <lineage>
        <taxon>Bacteria</taxon>
        <taxon>Pseudomonadati</taxon>
        <taxon>Pseudomonadota</taxon>
        <taxon>Gammaproteobacteria</taxon>
        <taxon>Cellvibrionales</taxon>
        <taxon>Cellvibrionaceae</taxon>
        <taxon>Exilibacterium</taxon>
    </lineage>
</organism>
<feature type="transmembrane region" description="Helical" evidence="7">
    <location>
        <begin position="284"/>
        <end position="305"/>
    </location>
</feature>
<keyword evidence="2" id="KW-1003">Cell membrane</keyword>
<feature type="transmembrane region" description="Helical" evidence="7">
    <location>
        <begin position="326"/>
        <end position="351"/>
    </location>
</feature>
<dbReference type="InterPro" id="IPR028250">
    <property type="entry name" value="DsbDN"/>
</dbReference>
<accession>A0A545T3F8</accession>
<dbReference type="Gene3D" id="2.60.40.1250">
    <property type="entry name" value="Thiol:disulfide interchange protein DsbD, N-terminal domain"/>
    <property type="match status" value="1"/>
</dbReference>
<name>A0A545T3F8_9GAMM</name>
<keyword evidence="6 7" id="KW-0472">Membrane</keyword>
<dbReference type="Pfam" id="PF02683">
    <property type="entry name" value="DsbD_TM"/>
    <property type="match status" value="1"/>
</dbReference>
<gene>
    <name evidence="10" type="ORF">FKG94_18915</name>
</gene>
<dbReference type="SUPFAM" id="SSF74863">
    <property type="entry name" value="Thiol:disulfide interchange protein DsbD, N-terminal domain (DsbD-alpha)"/>
    <property type="match status" value="1"/>
</dbReference>
<keyword evidence="4" id="KW-0201">Cytochrome c-type biogenesis</keyword>
<evidence type="ECO:0000259" key="9">
    <source>
        <dbReference type="PROSITE" id="PS51352"/>
    </source>
</evidence>
<sequence length="601" mass="63945">MRQTRQLLPNAFRMFCICLLGVGLAAQAQFDAVSGSATETGGWGVQEFLPVEEAYQVEVDVTDTELLLLWNIAPGYYLYKERFQLQASSEGQPLALAPVYREGKVKYDDYFEKELEVFYTSTDITAALPQPVPATFELTVTSQGCADAGLCYPPQKAHFRIDLADGSVTSFTPVATQADTTPGSAGGAGAAAPAGSDAFLPYILLLAIAGGAILNLMPCVFPVLSIKALSLASAGESPQHLRLHGWAFTAGVVMAFLAVAAAMLATRAGGQAVGWGFQLQSPLFISFLVYLFFIMGLSLSGMINFGTRLMGVGQSLTQGSGLRPSFFTGVLAAVVASPCTAPLMGTAIGFAMTQTTAVALGVFAALGFGMALPFLLLSYAPRLATYLPAPGPWMETMKQALAFPLYLTAVWLLWVLGRQVGSDAVAFLSIGAVLVTFAFWLANQSLSSTIGRLLRGTAVTASLLGAAAIPLLGQSAGEEDHWEPYTPERLAELTAAGEPVLVNLTADWCITCLANEKIALNTERVNQALALNDIYTLKGDWTNYNSDITELLNRYGRNGVPLYLLFPARKGAEAEILPQLLTEALVLDAIERAALTQTAQN</sequence>
<protein>
    <submittedName>
        <fullName evidence="10">Protein-disulfide reductase DsbD</fullName>
    </submittedName>
</protein>
<feature type="transmembrane region" description="Helical" evidence="7">
    <location>
        <begin position="199"/>
        <end position="224"/>
    </location>
</feature>
<dbReference type="Gene3D" id="3.40.30.10">
    <property type="entry name" value="Glutaredoxin"/>
    <property type="match status" value="1"/>
</dbReference>
<feature type="transmembrane region" description="Helical" evidence="7">
    <location>
        <begin position="245"/>
        <end position="264"/>
    </location>
</feature>
<dbReference type="InterPro" id="IPR003834">
    <property type="entry name" value="Cyt_c_assmbl_TM_dom"/>
</dbReference>
<comment type="caution">
    <text evidence="10">The sequence shown here is derived from an EMBL/GenBank/DDBJ whole genome shotgun (WGS) entry which is preliminary data.</text>
</comment>
<evidence type="ECO:0000256" key="2">
    <source>
        <dbReference type="ARBA" id="ARBA00022475"/>
    </source>
</evidence>
<dbReference type="Pfam" id="PF11412">
    <property type="entry name" value="DsbD_N"/>
    <property type="match status" value="1"/>
</dbReference>
<keyword evidence="11" id="KW-1185">Reference proteome</keyword>
<dbReference type="RefSeq" id="WP_142928501.1">
    <property type="nucleotide sequence ID" value="NZ_ML660099.1"/>
</dbReference>
<evidence type="ECO:0000256" key="6">
    <source>
        <dbReference type="ARBA" id="ARBA00023136"/>
    </source>
</evidence>
<dbReference type="SUPFAM" id="SSF52833">
    <property type="entry name" value="Thioredoxin-like"/>
    <property type="match status" value="1"/>
</dbReference>
<dbReference type="PANTHER" id="PTHR32234:SF3">
    <property type="entry name" value="SUPPRESSION OF COPPER SENSITIVITY PROTEIN"/>
    <property type="match status" value="1"/>
</dbReference>
<feature type="chain" id="PRO_5021780718" evidence="8">
    <location>
        <begin position="29"/>
        <end position="601"/>
    </location>
</feature>
<feature type="transmembrane region" description="Helical" evidence="7">
    <location>
        <begin position="400"/>
        <end position="417"/>
    </location>
</feature>
<keyword evidence="3 7" id="KW-0812">Transmembrane</keyword>
<evidence type="ECO:0000256" key="3">
    <source>
        <dbReference type="ARBA" id="ARBA00022692"/>
    </source>
</evidence>
<dbReference type="OrthoDB" id="9811036at2"/>
<dbReference type="PROSITE" id="PS51352">
    <property type="entry name" value="THIOREDOXIN_2"/>
    <property type="match status" value="1"/>
</dbReference>
<evidence type="ECO:0000313" key="10">
    <source>
        <dbReference type="EMBL" id="TQV71725.1"/>
    </source>
</evidence>
<dbReference type="GO" id="GO:0015035">
    <property type="term" value="F:protein-disulfide reductase activity"/>
    <property type="evidence" value="ECO:0007669"/>
    <property type="project" value="TreeGrafter"/>
</dbReference>
<reference evidence="10 11" key="1">
    <citation type="submission" date="2019-06" db="EMBL/GenBank/DDBJ databases">
        <title>Whole genome sequence for Cellvibrionaceae sp. R142.</title>
        <authorList>
            <person name="Wang G."/>
        </authorList>
    </citation>
    <scope>NUCLEOTIDE SEQUENCE [LARGE SCALE GENOMIC DNA]</scope>
    <source>
        <strain evidence="10 11">R142</strain>
    </source>
</reference>
<dbReference type="GO" id="GO:0045454">
    <property type="term" value="P:cell redox homeostasis"/>
    <property type="evidence" value="ECO:0007669"/>
    <property type="project" value="TreeGrafter"/>
</dbReference>
<keyword evidence="5 7" id="KW-1133">Transmembrane helix</keyword>
<dbReference type="EMBL" id="VHSG01000020">
    <property type="protein sequence ID" value="TQV71725.1"/>
    <property type="molecule type" value="Genomic_DNA"/>
</dbReference>
<dbReference type="CDD" id="cd02953">
    <property type="entry name" value="DsbDgamma"/>
    <property type="match status" value="1"/>
</dbReference>
<dbReference type="AlphaFoldDB" id="A0A545T3F8"/>
<evidence type="ECO:0000313" key="11">
    <source>
        <dbReference type="Proteomes" id="UP000319732"/>
    </source>
</evidence>
<feature type="transmembrane region" description="Helical" evidence="7">
    <location>
        <begin position="357"/>
        <end position="379"/>
    </location>
</feature>
<evidence type="ECO:0000256" key="5">
    <source>
        <dbReference type="ARBA" id="ARBA00022989"/>
    </source>
</evidence>
<dbReference type="InterPro" id="IPR036249">
    <property type="entry name" value="Thioredoxin-like_sf"/>
</dbReference>
<dbReference type="GO" id="GO:0017004">
    <property type="term" value="P:cytochrome complex assembly"/>
    <property type="evidence" value="ECO:0007669"/>
    <property type="project" value="UniProtKB-KW"/>
</dbReference>
<dbReference type="InterPro" id="IPR035671">
    <property type="entry name" value="DsbD_gamma"/>
</dbReference>
<dbReference type="InterPro" id="IPR036929">
    <property type="entry name" value="DsbDN_sf"/>
</dbReference>